<evidence type="ECO:0000256" key="1">
    <source>
        <dbReference type="ARBA" id="ARBA00022670"/>
    </source>
</evidence>
<dbReference type="InterPro" id="IPR011042">
    <property type="entry name" value="6-blade_b-propeller_TolB-like"/>
</dbReference>
<keyword evidence="5" id="KW-0732">Signal</keyword>
<dbReference type="SUPFAM" id="SSF82171">
    <property type="entry name" value="DPP6 N-terminal domain-like"/>
    <property type="match status" value="1"/>
</dbReference>
<keyword evidence="3" id="KW-0720">Serine protease</keyword>
<comment type="caution">
    <text evidence="7">The sequence shown here is derived from an EMBL/GenBank/DDBJ whole genome shotgun (WGS) entry which is preliminary data.</text>
</comment>
<dbReference type="Gene3D" id="2.120.10.30">
    <property type="entry name" value="TolB, C-terminal domain"/>
    <property type="match status" value="1"/>
</dbReference>
<dbReference type="OrthoDB" id="6388416at2"/>
<dbReference type="GO" id="GO:0004252">
    <property type="term" value="F:serine-type endopeptidase activity"/>
    <property type="evidence" value="ECO:0007669"/>
    <property type="project" value="TreeGrafter"/>
</dbReference>
<dbReference type="InterPro" id="IPR029058">
    <property type="entry name" value="AB_hydrolase_fold"/>
</dbReference>
<keyword evidence="4" id="KW-0809">Transit peptide</keyword>
<dbReference type="InterPro" id="IPR011659">
    <property type="entry name" value="WD40"/>
</dbReference>
<sequence>MQRVLAAFLIVFGLVAPAAANDNYREPDPALTALVDAPLQPASSVSPDKRWLAAFERKWVKSLEEISRDELKLAGIRIDPLTFSRSRASTYHSAALHDLQTGEVIAIDGLPADGRIDSPSWSSDSEHLAFTLDHEGKLTLWVYDVADDSVRQLSDRPLNGVLTSRPYQWLPDGSGLLVNLAVNHGQPLPQPGIAALAPVIQETDPDNKAPVRTYQDLLETPADAERFEFLATGRLARVGLDGGLSELAKPGLVAGFDPSPDTNYILLETIEKPFSYSVPYSRFPLTSVVLDAEGNAVRTIAELPLAENIPKGFDSVRTGRRSIQWRADAPATLVWAEAQDGGDMSADVEIHDRVSAWAAPFEGEPETLIETERRFAGLEWGTDELAVFIDWRFADRMIRVWRFEPGNPEVAPVLFNERSYNDVYNDPGTPVTTRGEYGTRVIHVFDGSKVLLRGDGASPEGNIPFLDRHDFATGETERLWHSEAPYYERVVEVLDATGEELLTLREARDEQPNFFVRNRAEDTLTQVSEFPHPHPQMTGISKELVQYKRDDGVDLSGTLYLPPGYEEGDGPLPVLMWAYPLEYKDSSVAGQVRESPYEFNQVSFWGPLPYLALGYAVFDDPKMPIVGTGEAQPNDNFRPQLVASAQAAVDVLVERGVADPERIAIAGHSYGAFMVANLLAHSDLFAAGIARSGAYNRSLTPFGFQGEERDFWEAQDVYATVSPFFHAEKIDEPMLMIHGMEDNNSGTYPMQSERMFDALKGLGAQARLVMLPHESHGYRARASLLHMLWEQQAWLETYLGGGAD</sequence>
<gene>
    <name evidence="7" type="ORF">DZC52_08565</name>
</gene>
<name>A0A3E1K8G1_9GAMM</name>
<keyword evidence="8" id="KW-1185">Reference proteome</keyword>
<evidence type="ECO:0000256" key="2">
    <source>
        <dbReference type="ARBA" id="ARBA00022801"/>
    </source>
</evidence>
<dbReference type="Gene3D" id="3.40.50.1820">
    <property type="entry name" value="alpha/beta hydrolase"/>
    <property type="match status" value="1"/>
</dbReference>
<dbReference type="FunFam" id="3.40.50.1820:FF:000049">
    <property type="entry name" value="probable glutamyl endopeptidase, chloroplastic"/>
    <property type="match status" value="1"/>
</dbReference>
<dbReference type="Pfam" id="PF00326">
    <property type="entry name" value="Peptidase_S9"/>
    <property type="match status" value="1"/>
</dbReference>
<evidence type="ECO:0000256" key="5">
    <source>
        <dbReference type="SAM" id="SignalP"/>
    </source>
</evidence>
<dbReference type="PANTHER" id="PTHR42776">
    <property type="entry name" value="SERINE PEPTIDASE S9 FAMILY MEMBER"/>
    <property type="match status" value="1"/>
</dbReference>
<dbReference type="RefSeq" id="WP_116650724.1">
    <property type="nucleotide sequence ID" value="NZ_QUZK01000036.1"/>
</dbReference>
<proteinExistence type="predicted"/>
<dbReference type="AlphaFoldDB" id="A0A3E1K8G1"/>
<evidence type="ECO:0000256" key="4">
    <source>
        <dbReference type="ARBA" id="ARBA00022946"/>
    </source>
</evidence>
<dbReference type="EMBL" id="QUZK01000036">
    <property type="protein sequence ID" value="RFF30357.1"/>
    <property type="molecule type" value="Genomic_DNA"/>
</dbReference>
<dbReference type="GO" id="GO:0006508">
    <property type="term" value="P:proteolysis"/>
    <property type="evidence" value="ECO:0007669"/>
    <property type="project" value="UniProtKB-KW"/>
</dbReference>
<dbReference type="PANTHER" id="PTHR42776:SF28">
    <property type="entry name" value="GLUTAMYL ENDOPEPTIDASE, CHLOROPLASTIC-RELATED"/>
    <property type="match status" value="1"/>
</dbReference>
<accession>A0A3E1K8G1</accession>
<dbReference type="Proteomes" id="UP000260351">
    <property type="component" value="Unassembled WGS sequence"/>
</dbReference>
<protein>
    <submittedName>
        <fullName evidence="7">S9 family peptidase</fullName>
    </submittedName>
</protein>
<organism evidence="7 8">
    <name type="scientific">Wenzhouxiangella sediminis</name>
    <dbReference type="NCBI Taxonomy" id="1792836"/>
    <lineage>
        <taxon>Bacteria</taxon>
        <taxon>Pseudomonadati</taxon>
        <taxon>Pseudomonadota</taxon>
        <taxon>Gammaproteobacteria</taxon>
        <taxon>Chromatiales</taxon>
        <taxon>Wenzhouxiangellaceae</taxon>
        <taxon>Wenzhouxiangella</taxon>
    </lineage>
</organism>
<feature type="domain" description="Peptidase S9 prolyl oligopeptidase catalytic" evidence="6">
    <location>
        <begin position="646"/>
        <end position="801"/>
    </location>
</feature>
<reference evidence="7 8" key="1">
    <citation type="submission" date="2018-08" db="EMBL/GenBank/DDBJ databases">
        <title>Wenzhouxiangella salilacus sp. nov., a novel bacterium isolated from a saline lake in Xinjiang Province, China.</title>
        <authorList>
            <person name="Han S."/>
        </authorList>
    </citation>
    <scope>NUCLEOTIDE SEQUENCE [LARGE SCALE GENOMIC DNA]</scope>
    <source>
        <strain evidence="7 8">XDB06</strain>
    </source>
</reference>
<keyword evidence="2" id="KW-0378">Hydrolase</keyword>
<keyword evidence="1" id="KW-0645">Protease</keyword>
<dbReference type="Pfam" id="PF07676">
    <property type="entry name" value="PD40"/>
    <property type="match status" value="1"/>
</dbReference>
<dbReference type="SUPFAM" id="SSF53474">
    <property type="entry name" value="alpha/beta-Hydrolases"/>
    <property type="match status" value="1"/>
</dbReference>
<evidence type="ECO:0000313" key="7">
    <source>
        <dbReference type="EMBL" id="RFF30357.1"/>
    </source>
</evidence>
<dbReference type="InterPro" id="IPR001375">
    <property type="entry name" value="Peptidase_S9_cat"/>
</dbReference>
<evidence type="ECO:0000256" key="3">
    <source>
        <dbReference type="ARBA" id="ARBA00022825"/>
    </source>
</evidence>
<evidence type="ECO:0000259" key="6">
    <source>
        <dbReference type="Pfam" id="PF00326"/>
    </source>
</evidence>
<feature type="chain" id="PRO_5017799580" evidence="5">
    <location>
        <begin position="21"/>
        <end position="804"/>
    </location>
</feature>
<evidence type="ECO:0000313" key="8">
    <source>
        <dbReference type="Proteomes" id="UP000260351"/>
    </source>
</evidence>
<feature type="signal peptide" evidence="5">
    <location>
        <begin position="1"/>
        <end position="20"/>
    </location>
</feature>